<feature type="compositionally biased region" description="Basic and acidic residues" evidence="1">
    <location>
        <begin position="125"/>
        <end position="141"/>
    </location>
</feature>
<evidence type="ECO:0000259" key="3">
    <source>
        <dbReference type="PROSITE" id="PS50278"/>
    </source>
</evidence>
<dbReference type="SUPFAM" id="SSF57501">
    <property type="entry name" value="Cystine-knot cytokines"/>
    <property type="match status" value="1"/>
</dbReference>
<keyword evidence="2" id="KW-0732">Signal</keyword>
<feature type="chain" id="PRO_5046254199" evidence="2">
    <location>
        <begin position="21"/>
        <end position="429"/>
    </location>
</feature>
<feature type="signal peptide" evidence="2">
    <location>
        <begin position="1"/>
        <end position="20"/>
    </location>
</feature>
<dbReference type="GeneID" id="108562510"/>
<dbReference type="PROSITE" id="PS50278">
    <property type="entry name" value="PDGF_2"/>
    <property type="match status" value="1"/>
</dbReference>
<feature type="compositionally biased region" description="Polar residues" evidence="1">
    <location>
        <begin position="73"/>
        <end position="87"/>
    </location>
</feature>
<organism evidence="4 5">
    <name type="scientific">Nicrophorus vespilloides</name>
    <name type="common">Boreal carrion beetle</name>
    <dbReference type="NCBI Taxonomy" id="110193"/>
    <lineage>
        <taxon>Eukaryota</taxon>
        <taxon>Metazoa</taxon>
        <taxon>Ecdysozoa</taxon>
        <taxon>Arthropoda</taxon>
        <taxon>Hexapoda</taxon>
        <taxon>Insecta</taxon>
        <taxon>Pterygota</taxon>
        <taxon>Neoptera</taxon>
        <taxon>Endopterygota</taxon>
        <taxon>Coleoptera</taxon>
        <taxon>Polyphaga</taxon>
        <taxon>Staphyliniformia</taxon>
        <taxon>Silphidae</taxon>
        <taxon>Nicrophorinae</taxon>
        <taxon>Nicrophorus</taxon>
    </lineage>
</organism>
<evidence type="ECO:0000313" key="5">
    <source>
        <dbReference type="RefSeq" id="XP_017776366.1"/>
    </source>
</evidence>
<feature type="domain" description="Platelet-derived growth factor (PDGF) family profile" evidence="3">
    <location>
        <begin position="210"/>
        <end position="311"/>
    </location>
</feature>
<feature type="compositionally biased region" description="Acidic residues" evidence="1">
    <location>
        <begin position="100"/>
        <end position="109"/>
    </location>
</feature>
<keyword evidence="4" id="KW-1185">Reference proteome</keyword>
<dbReference type="Gene3D" id="2.10.90.10">
    <property type="entry name" value="Cystine-knot cytokines"/>
    <property type="match status" value="1"/>
</dbReference>
<feature type="region of interest" description="Disordered" evidence="1">
    <location>
        <begin position="73"/>
        <end position="174"/>
    </location>
</feature>
<evidence type="ECO:0000256" key="1">
    <source>
        <dbReference type="SAM" id="MobiDB-lite"/>
    </source>
</evidence>
<dbReference type="Pfam" id="PF00341">
    <property type="entry name" value="PDGF"/>
    <property type="match status" value="1"/>
</dbReference>
<feature type="compositionally biased region" description="Acidic residues" evidence="1">
    <location>
        <begin position="142"/>
        <end position="151"/>
    </location>
</feature>
<dbReference type="PANTHER" id="PTHR21719">
    <property type="entry name" value="FI06402P-RELATED"/>
    <property type="match status" value="1"/>
</dbReference>
<dbReference type="PANTHER" id="PTHR21719:SF1">
    <property type="entry name" value="FI06402P-RELATED"/>
    <property type="match status" value="1"/>
</dbReference>
<dbReference type="InterPro" id="IPR000072">
    <property type="entry name" value="PDGF/VEGF_dom"/>
</dbReference>
<gene>
    <name evidence="5" type="primary">LOC108562510</name>
</gene>
<evidence type="ECO:0000256" key="2">
    <source>
        <dbReference type="SAM" id="SignalP"/>
    </source>
</evidence>
<dbReference type="Proteomes" id="UP000695000">
    <property type="component" value="Unplaced"/>
</dbReference>
<proteinExistence type="predicted"/>
<evidence type="ECO:0000313" key="4">
    <source>
        <dbReference type="Proteomes" id="UP000695000"/>
    </source>
</evidence>
<reference evidence="5" key="1">
    <citation type="submission" date="2025-08" db="UniProtKB">
        <authorList>
            <consortium name="RefSeq"/>
        </authorList>
    </citation>
    <scope>IDENTIFICATION</scope>
    <source>
        <tissue evidence="5">Whole Larva</tissue>
    </source>
</reference>
<accession>A0ABM1MP66</accession>
<dbReference type="InterPro" id="IPR029034">
    <property type="entry name" value="Cystine-knot_cytokine"/>
</dbReference>
<dbReference type="RefSeq" id="XP_017776366.1">
    <property type="nucleotide sequence ID" value="XM_017920877.1"/>
</dbReference>
<sequence length="429" mass="49056">MWWTKCGLLGLVLLVHVVWSAQTSGYLNRQRTNVLKGLRGSRFDVPSVRLRHHGSSSRYPHLDGVLSKVNKLANSRTATTTSAPLRTSKNRKPVGRNNDDLYETYDDFEYMDRNGDELDKDDDDFMHSESEENEDEQKYGDEFEEEAEDEDERKHHRNWQAEEATDDPTSLTQMKWDRFGTRAKVEESRTNQMNNRQTSSFLGARAKTSEVIDHIRRVNLEAKCSVPRLKVVNIQEERPSPGKTYLPHCTVLHRCSDDTGCCSFAETKCQAKKQTLVYLYFYTSMLGHQGSKVERLAFYNHTECGCQKIGATPTDVSAPPENLRMGRNGGLSVRSASSLFDDGCTCPEEFLPKRRFGSKCTCDCITSNSGCINMKKGREHFSYKDRVCIYNEKCGIPNCEYGPYIHQRGRCPKKQEKLDAYANVTRIQN</sequence>
<protein>
    <submittedName>
        <fullName evidence="5">Uncharacterized protein LOC108562510</fullName>
    </submittedName>
</protein>
<name>A0ABM1MP66_NICVS</name>